<gene>
    <name evidence="2" type="ORF">CASFOL_010584</name>
</gene>
<comment type="caution">
    <text evidence="2">The sequence shown here is derived from an EMBL/GenBank/DDBJ whole genome shotgun (WGS) entry which is preliminary data.</text>
</comment>
<dbReference type="FunFam" id="3.40.30.10:FF:000361">
    <property type="entry name" value="Selenium binding protein"/>
    <property type="match status" value="1"/>
</dbReference>
<name>A0ABD3DU63_9LAMI</name>
<dbReference type="EMBL" id="JAVIJP010000013">
    <property type="protein sequence ID" value="KAL3645404.1"/>
    <property type="molecule type" value="Genomic_DNA"/>
</dbReference>
<sequence>MAPKRKPRDANNSDASASIAASAASIATSAASIAAAATRVTRRSPRLANASVATPAADPEPPKRKKPKTVATKKKVETIAESPPSPAEQEPASERETVDSSKTIIVEHCKQCNSFKTRAIQVKLGLEKGVEGVKVVVNPEKPRRGCFEIREEGGGIFVSLLDLKRPFKPMKDLDMEKVISDIVEKIR</sequence>
<reference evidence="3" key="1">
    <citation type="journal article" date="2024" name="IScience">
        <title>Strigolactones Initiate the Formation of Haustorium-like Structures in Castilleja.</title>
        <authorList>
            <person name="Buerger M."/>
            <person name="Peterson D."/>
            <person name="Chory J."/>
        </authorList>
    </citation>
    <scope>NUCLEOTIDE SEQUENCE [LARGE SCALE GENOMIC DNA]</scope>
</reference>
<dbReference type="PANTHER" id="PTHR33638:SF1">
    <property type="entry name" value="SELENOPROTEIN H"/>
    <property type="match status" value="1"/>
</dbReference>
<protein>
    <recommendedName>
        <fullName evidence="4">Selenoprotein H</fullName>
    </recommendedName>
</protein>
<dbReference type="InterPro" id="IPR052674">
    <property type="entry name" value="SelWTH-like"/>
</dbReference>
<evidence type="ECO:0000256" key="1">
    <source>
        <dbReference type="SAM" id="MobiDB-lite"/>
    </source>
</evidence>
<dbReference type="AlphaFoldDB" id="A0ABD3DU63"/>
<evidence type="ECO:0008006" key="4">
    <source>
        <dbReference type="Google" id="ProtNLM"/>
    </source>
</evidence>
<feature type="region of interest" description="Disordered" evidence="1">
    <location>
        <begin position="1"/>
        <end position="100"/>
    </location>
</feature>
<dbReference type="PANTHER" id="PTHR33638">
    <property type="entry name" value="SELENOPROTEIN H"/>
    <property type="match status" value="1"/>
</dbReference>
<dbReference type="Proteomes" id="UP001632038">
    <property type="component" value="Unassembled WGS sequence"/>
</dbReference>
<feature type="compositionally biased region" description="Low complexity" evidence="1">
    <location>
        <begin position="10"/>
        <end position="38"/>
    </location>
</feature>
<evidence type="ECO:0000313" key="2">
    <source>
        <dbReference type="EMBL" id="KAL3645404.1"/>
    </source>
</evidence>
<accession>A0ABD3DU63</accession>
<evidence type="ECO:0000313" key="3">
    <source>
        <dbReference type="Proteomes" id="UP001632038"/>
    </source>
</evidence>
<proteinExistence type="predicted"/>
<organism evidence="2 3">
    <name type="scientific">Castilleja foliolosa</name>
    <dbReference type="NCBI Taxonomy" id="1961234"/>
    <lineage>
        <taxon>Eukaryota</taxon>
        <taxon>Viridiplantae</taxon>
        <taxon>Streptophyta</taxon>
        <taxon>Embryophyta</taxon>
        <taxon>Tracheophyta</taxon>
        <taxon>Spermatophyta</taxon>
        <taxon>Magnoliopsida</taxon>
        <taxon>eudicotyledons</taxon>
        <taxon>Gunneridae</taxon>
        <taxon>Pentapetalae</taxon>
        <taxon>asterids</taxon>
        <taxon>lamiids</taxon>
        <taxon>Lamiales</taxon>
        <taxon>Orobanchaceae</taxon>
        <taxon>Pedicularideae</taxon>
        <taxon>Castillejinae</taxon>
        <taxon>Castilleja</taxon>
    </lineage>
</organism>
<feature type="compositionally biased region" description="Basic residues" evidence="1">
    <location>
        <begin position="63"/>
        <end position="73"/>
    </location>
</feature>
<keyword evidence="3" id="KW-1185">Reference proteome</keyword>